<feature type="region of interest" description="Disordered" evidence="1">
    <location>
        <begin position="1"/>
        <end position="58"/>
    </location>
</feature>
<comment type="caution">
    <text evidence="2">The sequence shown here is derived from an EMBL/GenBank/DDBJ whole genome shotgun (WGS) entry which is preliminary data.</text>
</comment>
<accession>A0A7I8V6E3</accession>
<gene>
    <name evidence="2" type="ORF">DGYR_LOCUS998</name>
</gene>
<dbReference type="Proteomes" id="UP000549394">
    <property type="component" value="Unassembled WGS sequence"/>
</dbReference>
<organism evidence="2 3">
    <name type="scientific">Dimorphilus gyrociliatus</name>
    <dbReference type="NCBI Taxonomy" id="2664684"/>
    <lineage>
        <taxon>Eukaryota</taxon>
        <taxon>Metazoa</taxon>
        <taxon>Spiralia</taxon>
        <taxon>Lophotrochozoa</taxon>
        <taxon>Annelida</taxon>
        <taxon>Polychaeta</taxon>
        <taxon>Polychaeta incertae sedis</taxon>
        <taxon>Dinophilidae</taxon>
        <taxon>Dimorphilus</taxon>
    </lineage>
</organism>
<feature type="compositionally biased region" description="Low complexity" evidence="1">
    <location>
        <begin position="41"/>
        <end position="51"/>
    </location>
</feature>
<reference evidence="2 3" key="1">
    <citation type="submission" date="2020-08" db="EMBL/GenBank/DDBJ databases">
        <authorList>
            <person name="Hejnol A."/>
        </authorList>
    </citation>
    <scope>NUCLEOTIDE SEQUENCE [LARGE SCALE GENOMIC DNA]</scope>
</reference>
<proteinExistence type="predicted"/>
<feature type="region of interest" description="Disordered" evidence="1">
    <location>
        <begin position="93"/>
        <end position="120"/>
    </location>
</feature>
<dbReference type="AlphaFoldDB" id="A0A7I8V6E3"/>
<evidence type="ECO:0000313" key="2">
    <source>
        <dbReference type="EMBL" id="CAD5111756.1"/>
    </source>
</evidence>
<sequence length="183" mass="19803">MPSIVRQDSQSNGNAAGATQDSAHPETLTLPAITYDEVEGSQSQPQSPVSQKMANHSLRGATSVGEISIDTMITPADTLMPARPYQLRESTLTVNYPDCGESKAKKEENEDSDDSDVREEKKRYISKTSGVINNGYAASTNSVATLAVNAHSLGESMLTVNYTDIPGIHNFVVVHLRKDTLDY</sequence>
<feature type="compositionally biased region" description="Polar residues" evidence="1">
    <location>
        <begin position="1"/>
        <end position="22"/>
    </location>
</feature>
<evidence type="ECO:0000256" key="1">
    <source>
        <dbReference type="SAM" id="MobiDB-lite"/>
    </source>
</evidence>
<name>A0A7I8V6E3_9ANNE</name>
<keyword evidence="3" id="KW-1185">Reference proteome</keyword>
<evidence type="ECO:0000313" key="3">
    <source>
        <dbReference type="Proteomes" id="UP000549394"/>
    </source>
</evidence>
<protein>
    <submittedName>
        <fullName evidence="2">DgyrCDS1035</fullName>
    </submittedName>
</protein>
<dbReference type="EMBL" id="CAJFCJ010000002">
    <property type="protein sequence ID" value="CAD5111756.1"/>
    <property type="molecule type" value="Genomic_DNA"/>
</dbReference>